<evidence type="ECO:0000313" key="10">
    <source>
        <dbReference type="Proteomes" id="UP000321571"/>
    </source>
</evidence>
<dbReference type="Proteomes" id="UP000321571">
    <property type="component" value="Unassembled WGS sequence"/>
</dbReference>
<dbReference type="AlphaFoldDB" id="A0A5C8NHX6"/>
<dbReference type="GO" id="GO:0052618">
    <property type="term" value="F:coenzyme F420-0:L-glutamate ligase activity"/>
    <property type="evidence" value="ECO:0007669"/>
    <property type="project" value="UniProtKB-EC"/>
</dbReference>
<proteinExistence type="predicted"/>
<evidence type="ECO:0000256" key="5">
    <source>
        <dbReference type="ARBA" id="ARBA00022958"/>
    </source>
</evidence>
<dbReference type="PANTHER" id="PTHR47917:SF1">
    <property type="entry name" value="COENZYME F420:L-GLUTAMATE LIGASE"/>
    <property type="match status" value="1"/>
</dbReference>
<evidence type="ECO:0000256" key="6">
    <source>
        <dbReference type="ARBA" id="ARBA00023134"/>
    </source>
</evidence>
<keyword evidence="2" id="KW-0479">Metal-binding</keyword>
<dbReference type="EC" id="6.3.2.31" evidence="9"/>
<sequence length="309" mass="31620">MTLALEPVDGIGEVRPGDDVAAIIAEHATLQDGDVVVVTSKIVSKAAGLAAPDKEQLLAEQTDRVVAERGGTRIVRTHHGLTMAAAGIDASNVETGSFLPLPPDPDASAREIRAGLARLTGCRVAVVVSDTAGRAWRNGQTDIAIGCAGLLPLDPFTGREDSYGNPLLVTAPAVADEVAGAAELASGKLGRRPVVVVRGLDERLLTEDDGPGAASIVRDEDSDLFGLGSREAVVAALAGPSRGFPITDAAPEDIVGLAAVPDGVTVTVDGATIQIESADPVAAGEIRQRLLALAHAHRLEVSVEASDAR</sequence>
<dbReference type="Gene3D" id="3.30.1330.100">
    <property type="entry name" value="CofE-like"/>
    <property type="match status" value="2"/>
</dbReference>
<comment type="caution">
    <text evidence="9">The sequence shown here is derived from an EMBL/GenBank/DDBJ whole genome shotgun (WGS) entry which is preliminary data.</text>
</comment>
<dbReference type="PANTHER" id="PTHR47917">
    <property type="match status" value="1"/>
</dbReference>
<dbReference type="RefSeq" id="WP_147686206.1">
    <property type="nucleotide sequence ID" value="NZ_VDUX01000004.1"/>
</dbReference>
<evidence type="ECO:0000256" key="3">
    <source>
        <dbReference type="ARBA" id="ARBA00022741"/>
    </source>
</evidence>
<feature type="domain" description="Coenzyme F420:L-glutamate ligase-like" evidence="8">
    <location>
        <begin position="52"/>
        <end position="199"/>
    </location>
</feature>
<organism evidence="9 10">
    <name type="scientific">Aeromicrobium terrae</name>
    <dbReference type="NCBI Taxonomy" id="2498846"/>
    <lineage>
        <taxon>Bacteria</taxon>
        <taxon>Bacillati</taxon>
        <taxon>Actinomycetota</taxon>
        <taxon>Actinomycetes</taxon>
        <taxon>Propionibacteriales</taxon>
        <taxon>Nocardioidaceae</taxon>
        <taxon>Aeromicrobium</taxon>
    </lineage>
</organism>
<keyword evidence="4" id="KW-0460">Magnesium</keyword>
<dbReference type="InterPro" id="IPR002847">
    <property type="entry name" value="F420-0_gamma-glut_ligase-dom"/>
</dbReference>
<keyword evidence="3" id="KW-0547">Nucleotide-binding</keyword>
<evidence type="ECO:0000313" key="9">
    <source>
        <dbReference type="EMBL" id="TXL60686.1"/>
    </source>
</evidence>
<keyword evidence="5" id="KW-0630">Potassium</keyword>
<feature type="domain" description="Coenzyme F420:L-glutamate ligase-like" evidence="8">
    <location>
        <begin position="11"/>
        <end position="48"/>
    </location>
</feature>
<protein>
    <submittedName>
        <fullName evidence="9">Coenzyme F420-0:L-glutamate ligase</fullName>
        <ecNumber evidence="9">6.3.2.31</ecNumber>
    </submittedName>
</protein>
<dbReference type="GO" id="GO:0005525">
    <property type="term" value="F:GTP binding"/>
    <property type="evidence" value="ECO:0007669"/>
    <property type="project" value="UniProtKB-KW"/>
</dbReference>
<keyword evidence="1 9" id="KW-0436">Ligase</keyword>
<evidence type="ECO:0000256" key="2">
    <source>
        <dbReference type="ARBA" id="ARBA00022723"/>
    </source>
</evidence>
<dbReference type="EMBL" id="VDUX01000004">
    <property type="protein sequence ID" value="TXL60686.1"/>
    <property type="molecule type" value="Genomic_DNA"/>
</dbReference>
<dbReference type="Pfam" id="PF01996">
    <property type="entry name" value="F420_ligase"/>
    <property type="match status" value="2"/>
</dbReference>
<keyword evidence="10" id="KW-1185">Reference proteome</keyword>
<evidence type="ECO:0000259" key="8">
    <source>
        <dbReference type="Pfam" id="PF01996"/>
    </source>
</evidence>
<reference evidence="9 10" key="1">
    <citation type="submission" date="2019-06" db="EMBL/GenBank/DDBJ databases">
        <title>Aeromicrobium sp. nov., isolated from a maize field.</title>
        <authorList>
            <person name="Lin S.-Y."/>
            <person name="Tsai C.-F."/>
            <person name="Young C.-C."/>
        </authorList>
    </citation>
    <scope>NUCLEOTIDE SEQUENCE [LARGE SCALE GENOMIC DNA]</scope>
    <source>
        <strain evidence="9 10">CC-CFT486</strain>
    </source>
</reference>
<dbReference type="SUPFAM" id="SSF144010">
    <property type="entry name" value="CofE-like"/>
    <property type="match status" value="1"/>
</dbReference>
<name>A0A5C8NHX6_9ACTN</name>
<dbReference type="NCBIfam" id="TIGR01916">
    <property type="entry name" value="F420_cofE"/>
    <property type="match status" value="1"/>
</dbReference>
<evidence type="ECO:0000256" key="1">
    <source>
        <dbReference type="ARBA" id="ARBA00022598"/>
    </source>
</evidence>
<accession>A0A5C8NHX6</accession>
<evidence type="ECO:0000256" key="7">
    <source>
        <dbReference type="ARBA" id="ARBA00023211"/>
    </source>
</evidence>
<dbReference type="GO" id="GO:0046872">
    <property type="term" value="F:metal ion binding"/>
    <property type="evidence" value="ECO:0007669"/>
    <property type="project" value="UniProtKB-KW"/>
</dbReference>
<gene>
    <name evidence="9" type="primary">cofE</name>
    <name evidence="9" type="ORF">FHP06_09655</name>
</gene>
<keyword evidence="6" id="KW-0342">GTP-binding</keyword>
<keyword evidence="7" id="KW-0464">Manganese</keyword>
<evidence type="ECO:0000256" key="4">
    <source>
        <dbReference type="ARBA" id="ARBA00022842"/>
    </source>
</evidence>
<dbReference type="OrthoDB" id="9788295at2"/>
<dbReference type="InterPro" id="IPR008225">
    <property type="entry name" value="F420-0_g-glutamyl_ligase"/>
</dbReference>